<proteinExistence type="predicted"/>
<evidence type="ECO:0000313" key="2">
    <source>
        <dbReference type="EMBL" id="CAA9440771.1"/>
    </source>
</evidence>
<protein>
    <submittedName>
        <fullName evidence="2">Uncharacterized protein</fullName>
    </submittedName>
</protein>
<feature type="non-terminal residue" evidence="2">
    <location>
        <position position="1"/>
    </location>
</feature>
<feature type="region of interest" description="Disordered" evidence="1">
    <location>
        <begin position="1"/>
        <end position="70"/>
    </location>
</feature>
<feature type="non-terminal residue" evidence="2">
    <location>
        <position position="70"/>
    </location>
</feature>
<sequence length="70" mass="7543">GRSRQPGIPHRSRPRRQLQGRALVREGDAAAGPVRGQGQHARPGAHRQGGEDAGRRRGRRDRGRGGGHGQ</sequence>
<organism evidence="2">
    <name type="scientific">uncultured Phycisphaerae bacterium</name>
    <dbReference type="NCBI Taxonomy" id="904963"/>
    <lineage>
        <taxon>Bacteria</taxon>
        <taxon>Pseudomonadati</taxon>
        <taxon>Planctomycetota</taxon>
        <taxon>Phycisphaerae</taxon>
        <taxon>environmental samples</taxon>
    </lineage>
</organism>
<gene>
    <name evidence="2" type="ORF">AVDCRST_MAG64-4154</name>
</gene>
<accession>A0A6J4QDE5</accession>
<dbReference type="AlphaFoldDB" id="A0A6J4QDE5"/>
<evidence type="ECO:0000256" key="1">
    <source>
        <dbReference type="SAM" id="MobiDB-lite"/>
    </source>
</evidence>
<reference evidence="2" key="1">
    <citation type="submission" date="2020-02" db="EMBL/GenBank/DDBJ databases">
        <authorList>
            <person name="Meier V. D."/>
        </authorList>
    </citation>
    <scope>NUCLEOTIDE SEQUENCE</scope>
    <source>
        <strain evidence="2">AVDCRST_MAG64</strain>
    </source>
</reference>
<name>A0A6J4QDE5_9BACT</name>
<dbReference type="EMBL" id="CADCUQ010000963">
    <property type="protein sequence ID" value="CAA9440771.1"/>
    <property type="molecule type" value="Genomic_DNA"/>
</dbReference>